<gene>
    <name evidence="3" type="ORF">LELG_03410</name>
</gene>
<dbReference type="HOGENOM" id="CLU_551022_0_0_1"/>
<dbReference type="Proteomes" id="UP000001996">
    <property type="component" value="Unassembled WGS sequence"/>
</dbReference>
<dbReference type="VEuPathDB" id="FungiDB:LELG_03410"/>
<dbReference type="AlphaFoldDB" id="A5E1C3"/>
<organism evidence="3 4">
    <name type="scientific">Lodderomyces elongisporus (strain ATCC 11503 / CBS 2605 / JCM 1781 / NBRC 1676 / NRRL YB-4239)</name>
    <name type="common">Yeast</name>
    <name type="synonym">Saccharomyces elongisporus</name>
    <dbReference type="NCBI Taxonomy" id="379508"/>
    <lineage>
        <taxon>Eukaryota</taxon>
        <taxon>Fungi</taxon>
        <taxon>Dikarya</taxon>
        <taxon>Ascomycota</taxon>
        <taxon>Saccharomycotina</taxon>
        <taxon>Pichiomycetes</taxon>
        <taxon>Debaryomycetaceae</taxon>
        <taxon>Candida/Lodderomyces clade</taxon>
        <taxon>Lodderomyces</taxon>
    </lineage>
</organism>
<feature type="region of interest" description="Disordered" evidence="2">
    <location>
        <begin position="61"/>
        <end position="93"/>
    </location>
</feature>
<name>A5E1C3_LODEL</name>
<keyword evidence="1" id="KW-0175">Coiled coil</keyword>
<proteinExistence type="predicted"/>
<sequence>MTKLSSQFVSDLHERIEHEFERCCEKLRSENEQLQDEVRLLKNTIQLQAKEIEKLKLQQTEPQQLEPQQPGLLQQQQQQQRRKQQSARSGSDLLSLSPAKSLISLTTYVSPKTDGDKYDGSNGYSANADLVAKTSTNSNSSSNTRLGIRTKPIFDNVLPTQYSDSEEELFPQSQSPTAKRTRRSSLRCEGGLSQSSIKLSPQRESSPMRNELGPARKVSKLNREDATRFDLLRGKLGEISKPELCLRQDSDAISKLVNVENNDEHWAKDVVDEFADTVDQVKCGRDDGFESECFSENEGEISDSQKDYEAQELFTTLPTSQAPVSFPKELKTVLQKRQYLTEYITEKFVQDPNFKINLTNHPIKLISWDFSDFVPNENYKPGKLSQMIKRNGIMDERKFEQYKAFYNLPQDQNFEDKVLQIFDKFQSPPGFMKLGFPSTQELVERRKLVNARQEKRVRRRIKSCTKVEDGTQVGEYIFSLGILNSYVVLGRWFVE</sequence>
<accession>A5E1C3</accession>
<dbReference type="STRING" id="379508.A5E1C3"/>
<protein>
    <submittedName>
        <fullName evidence="3">Uncharacterized protein</fullName>
    </submittedName>
</protein>
<evidence type="ECO:0000313" key="3">
    <source>
        <dbReference type="EMBL" id="EDK45231.1"/>
    </source>
</evidence>
<keyword evidence="4" id="KW-1185">Reference proteome</keyword>
<evidence type="ECO:0000313" key="4">
    <source>
        <dbReference type="Proteomes" id="UP000001996"/>
    </source>
</evidence>
<dbReference type="OrthoDB" id="4083304at2759"/>
<reference evidence="3 4" key="1">
    <citation type="journal article" date="2009" name="Nature">
        <title>Evolution of pathogenicity and sexual reproduction in eight Candida genomes.</title>
        <authorList>
            <person name="Butler G."/>
            <person name="Rasmussen M.D."/>
            <person name="Lin M.F."/>
            <person name="Santos M.A."/>
            <person name="Sakthikumar S."/>
            <person name="Munro C.A."/>
            <person name="Rheinbay E."/>
            <person name="Grabherr M."/>
            <person name="Forche A."/>
            <person name="Reedy J.L."/>
            <person name="Agrafioti I."/>
            <person name="Arnaud M.B."/>
            <person name="Bates S."/>
            <person name="Brown A.J."/>
            <person name="Brunke S."/>
            <person name="Costanzo M.C."/>
            <person name="Fitzpatrick D.A."/>
            <person name="de Groot P.W."/>
            <person name="Harris D."/>
            <person name="Hoyer L.L."/>
            <person name="Hube B."/>
            <person name="Klis F.M."/>
            <person name="Kodira C."/>
            <person name="Lennard N."/>
            <person name="Logue M.E."/>
            <person name="Martin R."/>
            <person name="Neiman A.M."/>
            <person name="Nikolaou E."/>
            <person name="Quail M.A."/>
            <person name="Quinn J."/>
            <person name="Santos M.C."/>
            <person name="Schmitzberger F.F."/>
            <person name="Sherlock G."/>
            <person name="Shah P."/>
            <person name="Silverstein K.A."/>
            <person name="Skrzypek M.S."/>
            <person name="Soll D."/>
            <person name="Staggs R."/>
            <person name="Stansfield I."/>
            <person name="Stumpf M.P."/>
            <person name="Sudbery P.E."/>
            <person name="Srikantha T."/>
            <person name="Zeng Q."/>
            <person name="Berman J."/>
            <person name="Berriman M."/>
            <person name="Heitman J."/>
            <person name="Gow N.A."/>
            <person name="Lorenz M.C."/>
            <person name="Birren B.W."/>
            <person name="Kellis M."/>
            <person name="Cuomo C.A."/>
        </authorList>
    </citation>
    <scope>NUCLEOTIDE SEQUENCE [LARGE SCALE GENOMIC DNA]</scope>
    <source>
        <strain evidence="4">ATCC 11503 / BCRC 21390 / CBS 2605 / JCM 1781 / NBRC 1676 / NRRL YB-4239</strain>
    </source>
</reference>
<feature type="compositionally biased region" description="Polar residues" evidence="2">
    <location>
        <begin position="192"/>
        <end position="208"/>
    </location>
</feature>
<dbReference type="EMBL" id="CH981527">
    <property type="protein sequence ID" value="EDK45231.1"/>
    <property type="molecule type" value="Genomic_DNA"/>
</dbReference>
<feature type="compositionally biased region" description="Low complexity" evidence="2">
    <location>
        <begin position="61"/>
        <end position="79"/>
    </location>
</feature>
<evidence type="ECO:0000256" key="1">
    <source>
        <dbReference type="SAM" id="Coils"/>
    </source>
</evidence>
<feature type="region of interest" description="Disordered" evidence="2">
    <location>
        <begin position="162"/>
        <end position="212"/>
    </location>
</feature>
<dbReference type="eggNOG" id="ENOG502S084">
    <property type="taxonomic scope" value="Eukaryota"/>
</dbReference>
<dbReference type="InParanoid" id="A5E1C3"/>
<feature type="coiled-coil region" evidence="1">
    <location>
        <begin position="17"/>
        <end position="58"/>
    </location>
</feature>
<evidence type="ECO:0000256" key="2">
    <source>
        <dbReference type="SAM" id="MobiDB-lite"/>
    </source>
</evidence>